<evidence type="ECO:0000259" key="10">
    <source>
        <dbReference type="Pfam" id="PF00365"/>
    </source>
</evidence>
<dbReference type="EMBL" id="CP051151">
    <property type="protein sequence ID" value="QLY39366.1"/>
    <property type="molecule type" value="Genomic_DNA"/>
</dbReference>
<name>A0A7L6MZE6_9MOLU</name>
<feature type="domain" description="Phosphofructokinase" evidence="10">
    <location>
        <begin position="7"/>
        <end position="319"/>
    </location>
</feature>
<comment type="cofactor">
    <cofactor evidence="1 9">
        <name>Mg(2+)</name>
        <dbReference type="ChEBI" id="CHEBI:18420"/>
    </cofactor>
</comment>
<dbReference type="HAMAP" id="MF_01976">
    <property type="entry name" value="Phosphofructokinase_III"/>
    <property type="match status" value="1"/>
</dbReference>
<dbReference type="GO" id="GO:0048029">
    <property type="term" value="F:monosaccharide binding"/>
    <property type="evidence" value="ECO:0007669"/>
    <property type="project" value="TreeGrafter"/>
</dbReference>
<dbReference type="GO" id="GO:0005524">
    <property type="term" value="F:ATP binding"/>
    <property type="evidence" value="ECO:0007669"/>
    <property type="project" value="UniProtKB-KW"/>
</dbReference>
<evidence type="ECO:0000256" key="2">
    <source>
        <dbReference type="ARBA" id="ARBA00004679"/>
    </source>
</evidence>
<dbReference type="RefSeq" id="WP_312031834.1">
    <property type="nucleotide sequence ID" value="NZ_CP051151.1"/>
</dbReference>
<evidence type="ECO:0000256" key="9">
    <source>
        <dbReference type="HAMAP-Rule" id="MF_01976"/>
    </source>
</evidence>
<accession>A0A7L6MZE6</accession>
<dbReference type="GO" id="GO:0006002">
    <property type="term" value="P:fructose 6-phosphate metabolic process"/>
    <property type="evidence" value="ECO:0007669"/>
    <property type="project" value="InterPro"/>
</dbReference>
<feature type="binding site" description="in other chain" evidence="9">
    <location>
        <begin position="186"/>
        <end position="188"/>
    </location>
    <ligand>
        <name>substrate</name>
        <note>ligand shared between dimeric partners</note>
    </ligand>
</feature>
<feature type="binding site" evidence="9">
    <location>
        <position position="15"/>
    </location>
    <ligand>
        <name>ATP</name>
        <dbReference type="ChEBI" id="CHEBI:30616"/>
    </ligand>
</feature>
<evidence type="ECO:0000313" key="12">
    <source>
        <dbReference type="Proteomes" id="UP000512167"/>
    </source>
</evidence>
<keyword evidence="8 9" id="KW-0324">Glycolysis</keyword>
<dbReference type="InterPro" id="IPR000023">
    <property type="entry name" value="Phosphofructokinase_dom"/>
</dbReference>
<dbReference type="Gene3D" id="3.40.50.450">
    <property type="match status" value="1"/>
</dbReference>
<evidence type="ECO:0000256" key="8">
    <source>
        <dbReference type="ARBA" id="ARBA00023152"/>
    </source>
</evidence>
<keyword evidence="5 9" id="KW-0479">Metal-binding</keyword>
<feature type="binding site" evidence="9">
    <location>
        <position position="120"/>
    </location>
    <ligand>
        <name>Mg(2+)</name>
        <dbReference type="ChEBI" id="CHEBI:18420"/>
        <note>catalytic</note>
    </ligand>
</feature>
<dbReference type="InterPro" id="IPR012829">
    <property type="entry name" value="Phosphofructokinase_III"/>
</dbReference>
<comment type="similarity">
    <text evidence="9">Belongs to the phosphofructokinase type A (PFKA) family. Mixed-substrate PFK group III subfamily.</text>
</comment>
<reference evidence="11 12" key="1">
    <citation type="submission" date="2020-04" db="EMBL/GenBank/DDBJ databases">
        <authorList>
            <person name="Zheng R.K."/>
            <person name="Sun C.M."/>
        </authorList>
    </citation>
    <scope>NUCLEOTIDE SEQUENCE [LARGE SCALE GENOMIC DNA]</scope>
    <source>
        <strain evidence="12">zrk29</strain>
    </source>
</reference>
<feature type="binding site" description="in other chain" evidence="9">
    <location>
        <begin position="293"/>
        <end position="296"/>
    </location>
    <ligand>
        <name>substrate</name>
        <note>ligand shared between dimeric partners</note>
    </ligand>
</feature>
<dbReference type="GO" id="GO:0042802">
    <property type="term" value="F:identical protein binding"/>
    <property type="evidence" value="ECO:0007669"/>
    <property type="project" value="TreeGrafter"/>
</dbReference>
<evidence type="ECO:0000256" key="7">
    <source>
        <dbReference type="ARBA" id="ARBA00022842"/>
    </source>
</evidence>
<dbReference type="Proteomes" id="UP000512167">
    <property type="component" value="Chromosome"/>
</dbReference>
<feature type="active site" description="Proton acceptor" evidence="9">
    <location>
        <position position="144"/>
    </location>
</feature>
<gene>
    <name evidence="9" type="primary">pfkA</name>
    <name evidence="11" type="ORF">HF295_00235</name>
</gene>
<dbReference type="GO" id="GO:0070095">
    <property type="term" value="F:fructose-6-phosphate binding"/>
    <property type="evidence" value="ECO:0007669"/>
    <property type="project" value="TreeGrafter"/>
</dbReference>
<evidence type="ECO:0000256" key="1">
    <source>
        <dbReference type="ARBA" id="ARBA00001946"/>
    </source>
</evidence>
<feature type="binding site" description="in other chain" evidence="9">
    <location>
        <begin position="142"/>
        <end position="144"/>
    </location>
    <ligand>
        <name>substrate</name>
        <note>ligand shared between dimeric partners</note>
    </ligand>
</feature>
<keyword evidence="9" id="KW-0067">ATP-binding</keyword>
<dbReference type="PRINTS" id="PR00476">
    <property type="entry name" value="PHFRCTKINASE"/>
</dbReference>
<keyword evidence="3 9" id="KW-0963">Cytoplasm</keyword>
<dbReference type="InterPro" id="IPR012003">
    <property type="entry name" value="ATP_PFK_prok-type"/>
</dbReference>
<dbReference type="InterPro" id="IPR022953">
    <property type="entry name" value="ATP_PFK"/>
</dbReference>
<keyword evidence="7 9" id="KW-0460">Magnesium</keyword>
<evidence type="ECO:0000256" key="6">
    <source>
        <dbReference type="ARBA" id="ARBA00022777"/>
    </source>
</evidence>
<protein>
    <recommendedName>
        <fullName evidence="9">ATP-dependent 6-phosphofructokinase</fullName>
        <shortName evidence="9">ATP-PFK</shortName>
        <shortName evidence="9">Phosphofructokinase</shortName>
        <ecNumber evidence="9">2.7.1.11</ecNumber>
    </recommendedName>
    <alternativeName>
        <fullName evidence="9">Phosphohexokinase</fullName>
    </alternativeName>
</protein>
<comment type="function">
    <text evidence="9">Catalyzes the phosphorylation of D-fructose 6-phosphate to fructose 1,6-bisphosphate by ATP, the first committing step of glycolysis.</text>
</comment>
<dbReference type="UniPathway" id="UPA00109">
    <property type="reaction ID" value="UER00182"/>
</dbReference>
<dbReference type="GO" id="GO:0003872">
    <property type="term" value="F:6-phosphofructokinase activity"/>
    <property type="evidence" value="ECO:0007669"/>
    <property type="project" value="UniProtKB-UniRule"/>
</dbReference>
<dbReference type="GO" id="GO:0061621">
    <property type="term" value="P:canonical glycolysis"/>
    <property type="evidence" value="ECO:0007669"/>
    <property type="project" value="TreeGrafter"/>
</dbReference>
<dbReference type="EC" id="2.7.1.11" evidence="9"/>
<dbReference type="GO" id="GO:0005945">
    <property type="term" value="C:6-phosphofructokinase complex"/>
    <property type="evidence" value="ECO:0007669"/>
    <property type="project" value="TreeGrafter"/>
</dbReference>
<comment type="pathway">
    <text evidence="2 9">Carbohydrate degradation; glycolysis; D-glyceraldehyde 3-phosphate and glycerone phosphate from D-glucose: step 3/4.</text>
</comment>
<comment type="catalytic activity">
    <reaction evidence="9">
        <text>beta-D-fructose 6-phosphate + ATP = beta-D-fructose 1,6-bisphosphate + ADP + H(+)</text>
        <dbReference type="Rhea" id="RHEA:16109"/>
        <dbReference type="ChEBI" id="CHEBI:15378"/>
        <dbReference type="ChEBI" id="CHEBI:30616"/>
        <dbReference type="ChEBI" id="CHEBI:32966"/>
        <dbReference type="ChEBI" id="CHEBI:57634"/>
        <dbReference type="ChEBI" id="CHEBI:456216"/>
        <dbReference type="EC" id="2.7.1.11"/>
    </reaction>
</comment>
<feature type="binding site" description="in other chain" evidence="9">
    <location>
        <position position="239"/>
    </location>
    <ligand>
        <name>substrate</name>
        <note>ligand shared between dimeric partners</note>
    </ligand>
</feature>
<dbReference type="PANTHER" id="PTHR13697:SF52">
    <property type="entry name" value="ATP-DEPENDENT 6-PHOSPHOFRUCTOKINASE 3"/>
    <property type="match status" value="1"/>
</dbReference>
<dbReference type="Pfam" id="PF00365">
    <property type="entry name" value="PFK"/>
    <property type="match status" value="1"/>
</dbReference>
<dbReference type="GO" id="GO:0016208">
    <property type="term" value="F:AMP binding"/>
    <property type="evidence" value="ECO:0007669"/>
    <property type="project" value="TreeGrafter"/>
</dbReference>
<dbReference type="InterPro" id="IPR035966">
    <property type="entry name" value="PKF_sf"/>
</dbReference>
<dbReference type="GO" id="GO:0030388">
    <property type="term" value="P:fructose 1,6-bisphosphate metabolic process"/>
    <property type="evidence" value="ECO:0007669"/>
    <property type="project" value="TreeGrafter"/>
</dbReference>
<keyword evidence="12" id="KW-1185">Reference proteome</keyword>
<feature type="binding site" evidence="9">
    <location>
        <begin position="119"/>
        <end position="122"/>
    </location>
    <ligand>
        <name>ATP</name>
        <dbReference type="ChEBI" id="CHEBI:30616"/>
    </ligand>
</feature>
<keyword evidence="6 9" id="KW-0418">Kinase</keyword>
<dbReference type="GO" id="GO:0047334">
    <property type="term" value="F:diphosphate-fructose-6-phosphate 1-phosphotransferase activity"/>
    <property type="evidence" value="ECO:0007669"/>
    <property type="project" value="InterPro"/>
</dbReference>
<feature type="binding site" evidence="9">
    <location>
        <position position="179"/>
    </location>
    <ligand>
        <name>substrate</name>
        <note>ligand shared between dimeric partners</note>
    </ligand>
</feature>
<feature type="binding site" evidence="9">
    <location>
        <position position="287"/>
    </location>
    <ligand>
        <name>substrate</name>
        <note>ligand shared between dimeric partners</note>
    </ligand>
</feature>
<sequence>MKKEIKKIALLTGGGDCSGLNAVIRAVVKSAILKYNYEVIGFKGGYHGLYTDDYIKMDLTTVRGIFHQGGTILKMSNKDNLFNYPVEDKDGKVVYQDVSDIAVQNLKKHNIDALVIIGGDGTLTSARDFGRKGVNVVAIPKTIDNDVPATEITFGYRTALDHIMQSLDALHTTAYSHDRVMILEVMGRNAGWLALEGGIAGSADVILIPEIPYDINSVAKTVLDRYKRGSKFSIICVSEGAKPLDGKVTIKKIDKDSPDSVKLGGVGEVVASELEKVIKPITGQDIRVTTLGYIQRGGVTNTFDRILGTKYGSYAIDMIEKNEFGRMVIIKNDTMSSVRIEEVVGSGEIGETSRGGARIVNPHGDLVNAARDIGITFGDE</sequence>
<feature type="site" description="Important for substrate specificity; cannot use PPi as phosphoryl donor" evidence="9">
    <location>
        <position position="121"/>
    </location>
</feature>
<evidence type="ECO:0000256" key="5">
    <source>
        <dbReference type="ARBA" id="ARBA00022723"/>
    </source>
</evidence>
<keyword evidence="9" id="KW-0547">Nucleotide-binding</keyword>
<evidence type="ECO:0000256" key="4">
    <source>
        <dbReference type="ARBA" id="ARBA00022679"/>
    </source>
</evidence>
<dbReference type="NCBIfam" id="NF002872">
    <property type="entry name" value="PRK03202.1"/>
    <property type="match status" value="1"/>
</dbReference>
<dbReference type="AlphaFoldDB" id="A0A7L6MZE6"/>
<dbReference type="GO" id="GO:0046872">
    <property type="term" value="F:metal ion binding"/>
    <property type="evidence" value="ECO:0007669"/>
    <property type="project" value="UniProtKB-KW"/>
</dbReference>
<feature type="binding site" evidence="9">
    <location>
        <begin position="78"/>
        <end position="79"/>
    </location>
    <ligand>
        <name>ATP</name>
        <dbReference type="ChEBI" id="CHEBI:30616"/>
    </ligand>
</feature>
<proteinExistence type="inferred from homology"/>
<comment type="caution">
    <text evidence="9">Lacks conserved residue(s) required for the propagation of feature annotation.</text>
</comment>
<dbReference type="SUPFAM" id="SSF53784">
    <property type="entry name" value="Phosphofructokinase"/>
    <property type="match status" value="1"/>
</dbReference>
<dbReference type="PANTHER" id="PTHR13697">
    <property type="entry name" value="PHOSPHOFRUCTOKINASE"/>
    <property type="match status" value="1"/>
</dbReference>
<dbReference type="PIRSF" id="PIRSF000532">
    <property type="entry name" value="ATP_PFK_prok"/>
    <property type="match status" value="1"/>
</dbReference>
<comment type="subunit">
    <text evidence="9">Homodimer or homotetramer.</text>
</comment>
<dbReference type="Gene3D" id="3.40.50.460">
    <property type="entry name" value="Phosphofructokinase domain"/>
    <property type="match status" value="1"/>
</dbReference>
<dbReference type="KEGG" id="tbk:HF295_00235"/>
<keyword evidence="4 9" id="KW-0808">Transferase</keyword>
<comment type="subcellular location">
    <subcellularLocation>
        <location evidence="9">Cytoplasm</location>
    </subcellularLocation>
</comment>
<evidence type="ECO:0000256" key="3">
    <source>
        <dbReference type="ARBA" id="ARBA00022490"/>
    </source>
</evidence>
<organism evidence="11 12">
    <name type="scientific">Hujiaoplasma nucleasis</name>
    <dbReference type="NCBI Taxonomy" id="2725268"/>
    <lineage>
        <taxon>Bacteria</taxon>
        <taxon>Bacillati</taxon>
        <taxon>Mycoplasmatota</taxon>
        <taxon>Mollicutes</taxon>
        <taxon>Candidatus Izemoplasmatales</taxon>
        <taxon>Hujiaoplasmataceae</taxon>
        <taxon>Hujiaoplasma</taxon>
    </lineage>
</organism>
<evidence type="ECO:0000313" key="11">
    <source>
        <dbReference type="EMBL" id="QLY39366.1"/>
    </source>
</evidence>